<gene>
    <name evidence="1" type="ORF">N3K66_001606</name>
</gene>
<evidence type="ECO:0000313" key="1">
    <source>
        <dbReference type="EMBL" id="KAI9905077.1"/>
    </source>
</evidence>
<dbReference type="Proteomes" id="UP001163324">
    <property type="component" value="Chromosome 1"/>
</dbReference>
<name>A0ACC0VGQ7_9HYPO</name>
<keyword evidence="2" id="KW-1185">Reference proteome</keyword>
<reference evidence="1" key="1">
    <citation type="submission" date="2022-10" db="EMBL/GenBank/DDBJ databases">
        <title>Complete Genome of Trichothecium roseum strain YXFP-22015, a Plant Pathogen Isolated from Citrus.</title>
        <authorList>
            <person name="Wang Y."/>
            <person name="Zhu L."/>
        </authorList>
    </citation>
    <scope>NUCLEOTIDE SEQUENCE</scope>
    <source>
        <strain evidence="1">YXFP-22015</strain>
    </source>
</reference>
<sequence length="510" mass="54899">MKGTRCLTPVMAFAGATAVAAAAVTSDGAHARPQCCKALSKVPELKGQVYLPDNAAYSERMETYWSLSAALEPWCMVMPKTVEGVSAAMTTIVKNKCPFGIRGGGHGTHALANSLEEGVTIDMGNFNQTTYDADTKLASIGPGGHWGDVYDALTPHGVTVTGGRAGSVGVGGFLTGGGNSFHSASHGFACDQVANFEVVLADGSVVDANEDENPDLWQALKGGSGNFGLVTRYDLHAIEFADPAEPNIWGGIVGFEYAQTDPIIDAFIAFTDNVPNDVYSSSIMGWGYDPSNGGFAIRCVLDNVANVAYAPAFDGYLAVEGQTSNSLRSGTMSNITTELIRDYRTYTIWFTGTYKNDARVLKFISDKHEALMLAIEDKIGTETGMFSSCQAQPMTAPMVAQAKGHNSLGLEDRVAEGPGFMFLMYFGVESADHEAVAFPMIRDFFDEVEDYADSLDANWNWSYLNYAHYVQDPISGYGEESIQRLRAASAKYDPKGVFQKLRHSGFKIPK</sequence>
<protein>
    <submittedName>
        <fullName evidence="1">Uncharacterized protein</fullName>
    </submittedName>
</protein>
<proteinExistence type="predicted"/>
<organism evidence="1 2">
    <name type="scientific">Trichothecium roseum</name>
    <dbReference type="NCBI Taxonomy" id="47278"/>
    <lineage>
        <taxon>Eukaryota</taxon>
        <taxon>Fungi</taxon>
        <taxon>Dikarya</taxon>
        <taxon>Ascomycota</taxon>
        <taxon>Pezizomycotina</taxon>
        <taxon>Sordariomycetes</taxon>
        <taxon>Hypocreomycetidae</taxon>
        <taxon>Hypocreales</taxon>
        <taxon>Hypocreales incertae sedis</taxon>
        <taxon>Trichothecium</taxon>
    </lineage>
</organism>
<evidence type="ECO:0000313" key="2">
    <source>
        <dbReference type="Proteomes" id="UP001163324"/>
    </source>
</evidence>
<dbReference type="EMBL" id="CM047940">
    <property type="protein sequence ID" value="KAI9905077.1"/>
    <property type="molecule type" value="Genomic_DNA"/>
</dbReference>
<accession>A0ACC0VGQ7</accession>
<comment type="caution">
    <text evidence="1">The sequence shown here is derived from an EMBL/GenBank/DDBJ whole genome shotgun (WGS) entry which is preliminary data.</text>
</comment>